<accession>A0A2U7NS10</accession>
<organism evidence="1 2">
    <name type="scientific">Pseudomonas phage PspYZU05</name>
    <dbReference type="NCBI Taxonomy" id="1983556"/>
    <lineage>
        <taxon>Viruses</taxon>
        <taxon>Duplodnaviria</taxon>
        <taxon>Heunggongvirae</taxon>
        <taxon>Uroviricota</taxon>
        <taxon>Caudoviricetes</taxon>
        <taxon>Pantevenvirales</taxon>
        <taxon>Straboviridae</taxon>
        <taxon>Jiangsuvirus</taxon>
        <taxon>Jiangsuvirus pspyzu05</taxon>
    </lineage>
</organism>
<gene>
    <name evidence="1" type="ORF">PspYZU05_140</name>
</gene>
<dbReference type="EMBL" id="KY971610">
    <property type="protein sequence ID" value="ASD52092.1"/>
    <property type="molecule type" value="Genomic_DNA"/>
</dbReference>
<keyword evidence="2" id="KW-1185">Reference proteome</keyword>
<evidence type="ECO:0000313" key="1">
    <source>
        <dbReference type="EMBL" id="ASD52092.1"/>
    </source>
</evidence>
<name>A0A2U7NS10_9CAUD</name>
<protein>
    <submittedName>
        <fullName evidence="1">Uncharacterized protein</fullName>
    </submittedName>
</protein>
<reference evidence="1 2" key="1">
    <citation type="submission" date="2017-04" db="EMBL/GenBank/DDBJ databases">
        <title>Isolation of lytic bacteriophages infecting Pseudomonas strains for biocontrol of fish and shrimp spoilage during chilled storage.</title>
        <authorList>
            <person name="Yang Z."/>
            <person name="Tao X."/>
            <person name="Gao L."/>
            <person name="Rao S."/>
        </authorList>
    </citation>
    <scope>NUCLEOTIDE SEQUENCE [LARGE SCALE GENOMIC DNA]</scope>
</reference>
<evidence type="ECO:0000313" key="2">
    <source>
        <dbReference type="Proteomes" id="UP000247773"/>
    </source>
</evidence>
<dbReference type="Proteomes" id="UP000247773">
    <property type="component" value="Genome"/>
</dbReference>
<proteinExistence type="predicted"/>
<sequence>MADVIFGHDGRGTYNGIALYDSVELLTIPFTSILKTDSPIAPQNLAGTN</sequence>